<dbReference type="EMBL" id="JAGGMQ010000001">
    <property type="protein sequence ID" value="MBP2171112.1"/>
    <property type="molecule type" value="Genomic_DNA"/>
</dbReference>
<evidence type="ECO:0000313" key="2">
    <source>
        <dbReference type="Proteomes" id="UP001195624"/>
    </source>
</evidence>
<protein>
    <submittedName>
        <fullName evidence="1">DNA-directed RNA polymerase specialized sigma24 family protein</fullName>
    </submittedName>
</protein>
<dbReference type="RefSeq" id="WP_017802053.1">
    <property type="nucleotide sequence ID" value="NZ_JAGGMQ010000001.1"/>
</dbReference>
<dbReference type="GO" id="GO:0000428">
    <property type="term" value="C:DNA-directed RNA polymerase complex"/>
    <property type="evidence" value="ECO:0007669"/>
    <property type="project" value="UniProtKB-KW"/>
</dbReference>
<accession>A0ABS4PG34</accession>
<name>A0ABS4PG34_9GAMM</name>
<sequence>MFGIGIQKTINRGSLKNMPRRDQDALLQYVYDQGYSVKEISNEYAIPVQTLYTRITAHRGRGPLPA</sequence>
<keyword evidence="1" id="KW-0240">DNA-directed RNA polymerase</keyword>
<organism evidence="1 2">
    <name type="scientific">Winslowiella toletana</name>
    <dbReference type="NCBI Taxonomy" id="92490"/>
    <lineage>
        <taxon>Bacteria</taxon>
        <taxon>Pseudomonadati</taxon>
        <taxon>Pseudomonadota</taxon>
        <taxon>Gammaproteobacteria</taxon>
        <taxon>Enterobacterales</taxon>
        <taxon>Erwiniaceae</taxon>
        <taxon>Winslowiella</taxon>
    </lineage>
</organism>
<comment type="caution">
    <text evidence="1">The sequence shown here is derived from an EMBL/GenBank/DDBJ whole genome shotgun (WGS) entry which is preliminary data.</text>
</comment>
<evidence type="ECO:0000313" key="1">
    <source>
        <dbReference type="EMBL" id="MBP2171112.1"/>
    </source>
</evidence>
<dbReference type="Proteomes" id="UP001195624">
    <property type="component" value="Unassembled WGS sequence"/>
</dbReference>
<gene>
    <name evidence="1" type="ORF">J2125_004304</name>
</gene>
<keyword evidence="2" id="KW-1185">Reference proteome</keyword>
<proteinExistence type="predicted"/>
<reference evidence="1 2" key="1">
    <citation type="submission" date="2021-03" db="EMBL/GenBank/DDBJ databases">
        <authorList>
            <person name="D'Agostino P."/>
            <person name="Huntemann M."/>
            <person name="Clum A."/>
            <person name="Spunde A."/>
            <person name="Palaniappan K."/>
            <person name="Ritter S."/>
            <person name="Mikhailova N."/>
            <person name="Chen I.-M."/>
            <person name="Stamatis D."/>
            <person name="Reddy T."/>
            <person name="O'Malley R."/>
            <person name="Daum C."/>
            <person name="Shapiro N."/>
            <person name="Ivanova N."/>
            <person name="Kyrpides N."/>
            <person name="Woyke T."/>
        </authorList>
    </citation>
    <scope>NUCLEOTIDE SEQUENCE [LARGE SCALE GENOMIC DNA]</scope>
    <source>
        <strain evidence="1 2">WS4403</strain>
    </source>
</reference>
<keyword evidence="1" id="KW-0804">Transcription</keyword>
<reference evidence="2" key="2">
    <citation type="submission" date="2023-07" db="EMBL/GenBank/DDBJ databases">
        <title>Genome mining of underrepresented organisms for secondary metabolites.</title>
        <authorList>
            <person name="D'Agostino P.M."/>
        </authorList>
    </citation>
    <scope>NUCLEOTIDE SEQUENCE [LARGE SCALE GENOMIC DNA]</scope>
    <source>
        <strain evidence="2">WS4403</strain>
    </source>
</reference>